<dbReference type="AlphaFoldDB" id="A0A1R1YKJ2"/>
<keyword evidence="2" id="KW-1185">Reference proteome</keyword>
<dbReference type="EMBL" id="LSSM01001025">
    <property type="protein sequence ID" value="OMJ27422.1"/>
    <property type="molecule type" value="Genomic_DNA"/>
</dbReference>
<name>A0A1R1YKJ2_9FUNG</name>
<sequence length="75" mass="8423">MQRGAAVYADGCRRLRDRINGIEVSAASHANIYCEDMGGMLTASEKLKYIDFGFFRAQNIWDPTRCYLSSPTKLA</sequence>
<dbReference type="Proteomes" id="UP000187429">
    <property type="component" value="Unassembled WGS sequence"/>
</dbReference>
<comment type="caution">
    <text evidence="1">The sequence shown here is derived from an EMBL/GenBank/DDBJ whole genome shotgun (WGS) entry which is preliminary data.</text>
</comment>
<protein>
    <submittedName>
        <fullName evidence="1">Uncharacterized protein</fullName>
    </submittedName>
</protein>
<evidence type="ECO:0000313" key="1">
    <source>
        <dbReference type="EMBL" id="OMJ27422.1"/>
    </source>
</evidence>
<proteinExistence type="predicted"/>
<reference evidence="2" key="1">
    <citation type="submission" date="2017-01" db="EMBL/GenBank/DDBJ databases">
        <authorList>
            <person name="Wang Y."/>
            <person name="White M."/>
            <person name="Kvist S."/>
            <person name="Moncalvo J.-M."/>
        </authorList>
    </citation>
    <scope>NUCLEOTIDE SEQUENCE [LARGE SCALE GENOMIC DNA]</scope>
    <source>
        <strain evidence="2">ID-206-W2</strain>
    </source>
</reference>
<organism evidence="1 2">
    <name type="scientific">Smittium culicis</name>
    <dbReference type="NCBI Taxonomy" id="133412"/>
    <lineage>
        <taxon>Eukaryota</taxon>
        <taxon>Fungi</taxon>
        <taxon>Fungi incertae sedis</taxon>
        <taxon>Zoopagomycota</taxon>
        <taxon>Kickxellomycotina</taxon>
        <taxon>Harpellomycetes</taxon>
        <taxon>Harpellales</taxon>
        <taxon>Legeriomycetaceae</taxon>
        <taxon>Smittium</taxon>
    </lineage>
</organism>
<gene>
    <name evidence="1" type="ORF">AYI69_g3141</name>
</gene>
<accession>A0A1R1YKJ2</accession>
<evidence type="ECO:0000313" key="2">
    <source>
        <dbReference type="Proteomes" id="UP000187429"/>
    </source>
</evidence>